<dbReference type="Proteomes" id="UP000199233">
    <property type="component" value="Unassembled WGS sequence"/>
</dbReference>
<dbReference type="GO" id="GO:0016020">
    <property type="term" value="C:membrane"/>
    <property type="evidence" value="ECO:0007669"/>
    <property type="project" value="TreeGrafter"/>
</dbReference>
<accession>A0A1H9MAW3</accession>
<dbReference type="OrthoDB" id="9796486at2"/>
<dbReference type="Pfam" id="PF00487">
    <property type="entry name" value="FA_desaturase"/>
    <property type="match status" value="1"/>
</dbReference>
<evidence type="ECO:0000256" key="1">
    <source>
        <dbReference type="SAM" id="Phobius"/>
    </source>
</evidence>
<gene>
    <name evidence="3" type="ORF">SAMN04488038_12030</name>
</gene>
<feature type="transmembrane region" description="Helical" evidence="1">
    <location>
        <begin position="22"/>
        <end position="43"/>
    </location>
</feature>
<dbReference type="STRING" id="489703.SAMN04488038_12030"/>
<dbReference type="GO" id="GO:0016717">
    <property type="term" value="F:oxidoreductase activity, acting on paired donors, with oxidation of a pair of donors resulting in the reduction of molecular oxygen to two molecules of water"/>
    <property type="evidence" value="ECO:0007669"/>
    <property type="project" value="TreeGrafter"/>
</dbReference>
<feature type="transmembrane region" description="Helical" evidence="1">
    <location>
        <begin position="135"/>
        <end position="156"/>
    </location>
</feature>
<sequence length="295" mass="33899">MEPGLEQLNRQALIAAQRQTGAFAWTTVLLVAVVVSGAIATLVAFAHGMLPLWAAILLMGAFTYASYTPVHEAAHGNIHGRNSHLAWFGDLCGHLCAPLIFLPHTTHRIEHIDHHRYTNDAQRDPDYHIRAMAEGLLPALLAPWRLLGIHISYIFRRHWHTQASRREKLTYFGEVGLALGWRALFLTQVPLLPGLAVVLGGYALGAYFTVYWFAYRPHYPYDRKGRYVDTCSMIVPFWAKPFEWIWLGQNLHSIHHAFPRVPFYRYHRVYREIEPVLRAHGNRRVDVFTHRLLST</sequence>
<evidence type="ECO:0000259" key="2">
    <source>
        <dbReference type="Pfam" id="PF00487"/>
    </source>
</evidence>
<protein>
    <submittedName>
        <fullName evidence="3">Beta-carotene hydroxylase</fullName>
    </submittedName>
</protein>
<dbReference type="GO" id="GO:0008610">
    <property type="term" value="P:lipid biosynthetic process"/>
    <property type="evidence" value="ECO:0007669"/>
    <property type="project" value="UniProtKB-ARBA"/>
</dbReference>
<feature type="domain" description="Fatty acid desaturase" evidence="2">
    <location>
        <begin position="50"/>
        <end position="283"/>
    </location>
</feature>
<evidence type="ECO:0000313" key="3">
    <source>
        <dbReference type="EMBL" id="SER20597.1"/>
    </source>
</evidence>
<feature type="transmembrane region" description="Helical" evidence="1">
    <location>
        <begin position="168"/>
        <end position="185"/>
    </location>
</feature>
<evidence type="ECO:0000313" key="4">
    <source>
        <dbReference type="Proteomes" id="UP000199233"/>
    </source>
</evidence>
<reference evidence="3 4" key="1">
    <citation type="submission" date="2016-10" db="EMBL/GenBank/DDBJ databases">
        <authorList>
            <person name="de Groot N.N."/>
        </authorList>
    </citation>
    <scope>NUCLEOTIDE SEQUENCE [LARGE SCALE GENOMIC DNA]</scope>
    <source>
        <strain evidence="3 4">DSM 25927</strain>
    </source>
</reference>
<organism evidence="3 4">
    <name type="scientific">Solimonas aquatica</name>
    <dbReference type="NCBI Taxonomy" id="489703"/>
    <lineage>
        <taxon>Bacteria</taxon>
        <taxon>Pseudomonadati</taxon>
        <taxon>Pseudomonadota</taxon>
        <taxon>Gammaproteobacteria</taxon>
        <taxon>Nevskiales</taxon>
        <taxon>Nevskiaceae</taxon>
        <taxon>Solimonas</taxon>
    </lineage>
</organism>
<dbReference type="AlphaFoldDB" id="A0A1H9MAW3"/>
<proteinExistence type="predicted"/>
<dbReference type="InterPro" id="IPR012171">
    <property type="entry name" value="Fatty_acid_desaturase"/>
</dbReference>
<dbReference type="PANTHER" id="PTHR19353">
    <property type="entry name" value="FATTY ACID DESATURASE 2"/>
    <property type="match status" value="1"/>
</dbReference>
<keyword evidence="1" id="KW-0812">Transmembrane</keyword>
<feature type="transmembrane region" description="Helical" evidence="1">
    <location>
        <begin position="191"/>
        <end position="214"/>
    </location>
</feature>
<dbReference type="EMBL" id="FOFS01000020">
    <property type="protein sequence ID" value="SER20597.1"/>
    <property type="molecule type" value="Genomic_DNA"/>
</dbReference>
<dbReference type="RefSeq" id="WP_093289584.1">
    <property type="nucleotide sequence ID" value="NZ_FOFS01000020.1"/>
</dbReference>
<name>A0A1H9MAW3_9GAMM</name>
<keyword evidence="1" id="KW-0472">Membrane</keyword>
<keyword evidence="4" id="KW-1185">Reference proteome</keyword>
<dbReference type="PANTHER" id="PTHR19353:SF19">
    <property type="entry name" value="DELTA(5) FATTY ACID DESATURASE C-RELATED"/>
    <property type="match status" value="1"/>
</dbReference>
<feature type="transmembrane region" description="Helical" evidence="1">
    <location>
        <begin position="50"/>
        <end position="67"/>
    </location>
</feature>
<keyword evidence="1" id="KW-1133">Transmembrane helix</keyword>
<dbReference type="InterPro" id="IPR005804">
    <property type="entry name" value="FA_desaturase_dom"/>
</dbReference>